<evidence type="ECO:0000313" key="3">
    <source>
        <dbReference type="Proteomes" id="UP000245124"/>
    </source>
</evidence>
<accession>A0A2R5FZ87</accession>
<keyword evidence="1" id="KW-0472">Membrane</keyword>
<evidence type="ECO:0000313" key="2">
    <source>
        <dbReference type="EMBL" id="GBG23369.1"/>
    </source>
</evidence>
<dbReference type="AlphaFoldDB" id="A0A2R5FZ87"/>
<keyword evidence="1" id="KW-1133">Transmembrane helix</keyword>
<feature type="transmembrane region" description="Helical" evidence="1">
    <location>
        <begin position="38"/>
        <end position="64"/>
    </location>
</feature>
<protein>
    <submittedName>
        <fullName evidence="2">Uncharacterized protein</fullName>
    </submittedName>
</protein>
<gene>
    <name evidence="2" type="ORF">NIES4072_70810</name>
</gene>
<evidence type="ECO:0000256" key="1">
    <source>
        <dbReference type="SAM" id="Phobius"/>
    </source>
</evidence>
<dbReference type="EMBL" id="BDUD01000002">
    <property type="protein sequence ID" value="GBG23369.1"/>
    <property type="molecule type" value="Genomic_DNA"/>
</dbReference>
<proteinExistence type="predicted"/>
<feature type="transmembrane region" description="Helical" evidence="1">
    <location>
        <begin position="6"/>
        <end position="26"/>
    </location>
</feature>
<dbReference type="Proteomes" id="UP000245124">
    <property type="component" value="Unassembled WGS sequence"/>
</dbReference>
<keyword evidence="1" id="KW-0812">Transmembrane</keyword>
<comment type="caution">
    <text evidence="2">The sequence shown here is derived from an EMBL/GenBank/DDBJ whole genome shotgun (WGS) entry which is preliminary data.</text>
</comment>
<feature type="transmembrane region" description="Helical" evidence="1">
    <location>
        <begin position="70"/>
        <end position="93"/>
    </location>
</feature>
<organism evidence="2 3">
    <name type="scientific">Nostoc commune NIES-4072</name>
    <dbReference type="NCBI Taxonomy" id="2005467"/>
    <lineage>
        <taxon>Bacteria</taxon>
        <taxon>Bacillati</taxon>
        <taxon>Cyanobacteriota</taxon>
        <taxon>Cyanophyceae</taxon>
        <taxon>Nostocales</taxon>
        <taxon>Nostocaceae</taxon>
        <taxon>Nostoc</taxon>
    </lineage>
</organism>
<name>A0A2R5FZ87_NOSCO</name>
<keyword evidence="3" id="KW-1185">Reference proteome</keyword>
<sequence length="115" mass="12184">MGITATGTAILTQVIVTAISYSLDLYRGDITVEEYKNLVLEAAKAAGIATPIVFLVLVAVLALFPEFTVVLSAPVVIAGFNALFGMSIAMPIVQSLLRHANSQFAIRNSQLLPHA</sequence>
<dbReference type="RefSeq" id="WP_244919537.1">
    <property type="nucleotide sequence ID" value="NZ_BDUD01000002.1"/>
</dbReference>
<reference evidence="2 3" key="1">
    <citation type="submission" date="2017-06" db="EMBL/GenBank/DDBJ databases">
        <title>Genome sequencing of cyanobaciteial culture collection at National Institute for Environmental Studies (NIES).</title>
        <authorList>
            <person name="Hirose Y."/>
            <person name="Shimura Y."/>
            <person name="Fujisawa T."/>
            <person name="Nakamura Y."/>
            <person name="Kawachi M."/>
        </authorList>
    </citation>
    <scope>NUCLEOTIDE SEQUENCE [LARGE SCALE GENOMIC DNA]</scope>
    <source>
        <strain evidence="2 3">NIES-4072</strain>
    </source>
</reference>